<accession>L0A552</accession>
<keyword evidence="3" id="KW-1003">Cell membrane</keyword>
<dbReference type="Pfam" id="PF00528">
    <property type="entry name" value="BPD_transp_1"/>
    <property type="match status" value="1"/>
</dbReference>
<evidence type="ECO:0000256" key="3">
    <source>
        <dbReference type="ARBA" id="ARBA00022475"/>
    </source>
</evidence>
<evidence type="ECO:0000256" key="2">
    <source>
        <dbReference type="ARBA" id="ARBA00022448"/>
    </source>
</evidence>
<name>L0A552_DEIPD</name>
<dbReference type="SUPFAM" id="SSF161098">
    <property type="entry name" value="MetI-like"/>
    <property type="match status" value="1"/>
</dbReference>
<feature type="transmembrane region" description="Helical" evidence="7">
    <location>
        <begin position="263"/>
        <end position="281"/>
    </location>
</feature>
<dbReference type="PROSITE" id="PS50928">
    <property type="entry name" value="ABC_TM1"/>
    <property type="match status" value="1"/>
</dbReference>
<feature type="transmembrane region" description="Helical" evidence="7">
    <location>
        <begin position="34"/>
        <end position="53"/>
    </location>
</feature>
<feature type="transmembrane region" description="Helical" evidence="7">
    <location>
        <begin position="131"/>
        <end position="151"/>
    </location>
</feature>
<keyword evidence="10" id="KW-1185">Reference proteome</keyword>
<reference evidence="10" key="1">
    <citation type="submission" date="2012-03" db="EMBL/GenBank/DDBJ databases">
        <title>Complete sequence of chromosome of Deinococcus peraridilitoris DSM 19664.</title>
        <authorList>
            <person name="Lucas S."/>
            <person name="Copeland A."/>
            <person name="Lapidus A."/>
            <person name="Glavina del Rio T."/>
            <person name="Dalin E."/>
            <person name="Tice H."/>
            <person name="Bruce D."/>
            <person name="Goodwin L."/>
            <person name="Pitluck S."/>
            <person name="Peters L."/>
            <person name="Mikhailova N."/>
            <person name="Lu M."/>
            <person name="Kyrpides N."/>
            <person name="Mavromatis K."/>
            <person name="Ivanova N."/>
            <person name="Brettin T."/>
            <person name="Detter J.C."/>
            <person name="Han C."/>
            <person name="Larimer F."/>
            <person name="Land M."/>
            <person name="Hauser L."/>
            <person name="Markowitz V."/>
            <person name="Cheng J.-F."/>
            <person name="Hugenholtz P."/>
            <person name="Woyke T."/>
            <person name="Wu D."/>
            <person name="Pukall R."/>
            <person name="Steenblock K."/>
            <person name="Brambilla E."/>
            <person name="Klenk H.-P."/>
            <person name="Eisen J.A."/>
        </authorList>
    </citation>
    <scope>NUCLEOTIDE SEQUENCE [LARGE SCALE GENOMIC DNA]</scope>
    <source>
        <strain evidence="10">DSM 19664 / LMG 22246 / CIP 109416 / KR-200</strain>
    </source>
</reference>
<dbReference type="InterPro" id="IPR051393">
    <property type="entry name" value="ABC_transporter_permease"/>
</dbReference>
<evidence type="ECO:0000256" key="1">
    <source>
        <dbReference type="ARBA" id="ARBA00004651"/>
    </source>
</evidence>
<dbReference type="RefSeq" id="WP_015236867.1">
    <property type="nucleotide sequence ID" value="NC_019793.1"/>
</dbReference>
<dbReference type="PANTHER" id="PTHR30193">
    <property type="entry name" value="ABC TRANSPORTER PERMEASE PROTEIN"/>
    <property type="match status" value="1"/>
</dbReference>
<evidence type="ECO:0000256" key="5">
    <source>
        <dbReference type="ARBA" id="ARBA00022989"/>
    </source>
</evidence>
<keyword evidence="9" id="KW-0762">Sugar transport</keyword>
<dbReference type="KEGG" id="dpd:Deipe_3123"/>
<evidence type="ECO:0000313" key="9">
    <source>
        <dbReference type="EMBL" id="AFZ68569.1"/>
    </source>
</evidence>
<feature type="transmembrane region" description="Helical" evidence="7">
    <location>
        <begin position="293"/>
        <end position="314"/>
    </location>
</feature>
<proteinExistence type="inferred from homology"/>
<evidence type="ECO:0000313" key="10">
    <source>
        <dbReference type="Proteomes" id="UP000010467"/>
    </source>
</evidence>
<dbReference type="GO" id="GO:0005886">
    <property type="term" value="C:plasma membrane"/>
    <property type="evidence" value="ECO:0007669"/>
    <property type="project" value="UniProtKB-SubCell"/>
</dbReference>
<evidence type="ECO:0000256" key="7">
    <source>
        <dbReference type="RuleBase" id="RU363032"/>
    </source>
</evidence>
<evidence type="ECO:0000256" key="6">
    <source>
        <dbReference type="ARBA" id="ARBA00023136"/>
    </source>
</evidence>
<dbReference type="Proteomes" id="UP000010467">
    <property type="component" value="Chromosome"/>
</dbReference>
<dbReference type="eggNOG" id="COG1175">
    <property type="taxonomic scope" value="Bacteria"/>
</dbReference>
<evidence type="ECO:0000256" key="4">
    <source>
        <dbReference type="ARBA" id="ARBA00022692"/>
    </source>
</evidence>
<keyword evidence="2 7" id="KW-0813">Transport</keyword>
<dbReference type="STRING" id="937777.Deipe_3123"/>
<dbReference type="CDD" id="cd06261">
    <property type="entry name" value="TM_PBP2"/>
    <property type="match status" value="1"/>
</dbReference>
<gene>
    <name evidence="9" type="ordered locus">Deipe_3123</name>
</gene>
<keyword evidence="6 7" id="KW-0472">Membrane</keyword>
<dbReference type="OrthoDB" id="42615at2"/>
<evidence type="ECO:0000259" key="8">
    <source>
        <dbReference type="PROSITE" id="PS50928"/>
    </source>
</evidence>
<feature type="transmembrane region" description="Helical" evidence="7">
    <location>
        <begin position="229"/>
        <end position="251"/>
    </location>
</feature>
<comment type="similarity">
    <text evidence="7">Belongs to the binding-protein-dependent transport system permease family.</text>
</comment>
<organism evidence="9 10">
    <name type="scientific">Deinococcus peraridilitoris (strain DSM 19664 / LMG 22246 / CIP 109416 / KR-200)</name>
    <dbReference type="NCBI Taxonomy" id="937777"/>
    <lineage>
        <taxon>Bacteria</taxon>
        <taxon>Thermotogati</taxon>
        <taxon>Deinococcota</taxon>
        <taxon>Deinococci</taxon>
        <taxon>Deinococcales</taxon>
        <taxon>Deinococcaceae</taxon>
        <taxon>Deinococcus</taxon>
    </lineage>
</organism>
<dbReference type="PATRIC" id="fig|937777.3.peg.3135"/>
<feature type="transmembrane region" description="Helical" evidence="7">
    <location>
        <begin position="93"/>
        <end position="119"/>
    </location>
</feature>
<dbReference type="EMBL" id="CP003382">
    <property type="protein sequence ID" value="AFZ68569.1"/>
    <property type="molecule type" value="Genomic_DNA"/>
</dbReference>
<dbReference type="GO" id="GO:0055085">
    <property type="term" value="P:transmembrane transport"/>
    <property type="evidence" value="ECO:0007669"/>
    <property type="project" value="InterPro"/>
</dbReference>
<protein>
    <submittedName>
        <fullName evidence="9">Permease component of ABC-type sugar transporter</fullName>
    </submittedName>
</protein>
<feature type="domain" description="ABC transmembrane type-1" evidence="8">
    <location>
        <begin position="94"/>
        <end position="311"/>
    </location>
</feature>
<dbReference type="InterPro" id="IPR035906">
    <property type="entry name" value="MetI-like_sf"/>
</dbReference>
<comment type="subcellular location">
    <subcellularLocation>
        <location evidence="1 7">Cell membrane</location>
        <topology evidence="1 7">Multi-pass membrane protein</topology>
    </subcellularLocation>
</comment>
<feature type="transmembrane region" description="Helical" evidence="7">
    <location>
        <begin position="178"/>
        <end position="202"/>
    </location>
</feature>
<dbReference type="AlphaFoldDB" id="L0A552"/>
<dbReference type="Gene3D" id="1.10.3720.10">
    <property type="entry name" value="MetI-like"/>
    <property type="match status" value="1"/>
</dbReference>
<dbReference type="PANTHER" id="PTHR30193:SF37">
    <property type="entry name" value="INNER MEMBRANE ABC TRANSPORTER PERMEASE PROTEIN YCJO"/>
    <property type="match status" value="1"/>
</dbReference>
<sequence>MQIPTPRGLKRGRPRVKREVQEGQRDGAVFRGRFFPWLFLLPTFVILALFLYYPALQTLRLSVFRSNIVLGNEYFVGMENMVELLTSPVYHQVFVQTLIFAGLVVILGLTTALSLAWLASRPIHGGRFYRLMLIYPYALSPAIAGTLWLFLFNPEIGVVNQLLMSVAGLKPRWLDDPILAFGLVTLAAVWKGLGYNVVFYLAAIQNLPTEVMEAAEIDGATPMQTFMKIMLPLLSPMTFFLVFVNVVYALFDSFGLVDILTKGGPVFGQAGITTFLVYQLYLDGFTNFKTGLAAAQAVLLLILVAGITILQFRLNGRKVHYGG</sequence>
<dbReference type="HOGENOM" id="CLU_016047_0_2_0"/>
<dbReference type="InterPro" id="IPR000515">
    <property type="entry name" value="MetI-like"/>
</dbReference>
<keyword evidence="5 7" id="KW-1133">Transmembrane helix</keyword>
<keyword evidence="4 7" id="KW-0812">Transmembrane</keyword>